<feature type="domain" description="Integrase zinc-binding" evidence="10">
    <location>
        <begin position="345"/>
        <end position="400"/>
    </location>
</feature>
<dbReference type="PANTHER" id="PTHR37984:SF5">
    <property type="entry name" value="PROTEIN NYNRIN-LIKE"/>
    <property type="match status" value="1"/>
</dbReference>
<keyword evidence="6 11" id="KW-0695">RNA-directed DNA polymerase</keyword>
<reference evidence="11" key="1">
    <citation type="journal article" date="2022" name="Int. J. Mol. Sci.">
        <title>Draft Genome of Tanacetum Coccineum: Genomic Comparison of Closely Related Tanacetum-Family Plants.</title>
        <authorList>
            <person name="Yamashiro T."/>
            <person name="Shiraishi A."/>
            <person name="Nakayama K."/>
            <person name="Satake H."/>
        </authorList>
    </citation>
    <scope>NUCLEOTIDE SEQUENCE</scope>
</reference>
<feature type="signal peptide" evidence="7">
    <location>
        <begin position="1"/>
        <end position="25"/>
    </location>
</feature>
<evidence type="ECO:0000256" key="5">
    <source>
        <dbReference type="ARBA" id="ARBA00022801"/>
    </source>
</evidence>
<dbReference type="Pfam" id="PF00078">
    <property type="entry name" value="RVT_1"/>
    <property type="match status" value="1"/>
</dbReference>
<dbReference type="PANTHER" id="PTHR37984">
    <property type="entry name" value="PROTEIN CBG26694"/>
    <property type="match status" value="1"/>
</dbReference>
<comment type="caution">
    <text evidence="11">The sequence shown here is derived from an EMBL/GenBank/DDBJ whole genome shotgun (WGS) entry which is preliminary data.</text>
</comment>
<proteinExistence type="predicted"/>
<dbReference type="Pfam" id="PF17917">
    <property type="entry name" value="RT_RNaseH"/>
    <property type="match status" value="1"/>
</dbReference>
<protein>
    <submittedName>
        <fullName evidence="11">Reverse transcriptase domain-containing protein</fullName>
    </submittedName>
</protein>
<dbReference type="InterPro" id="IPR043502">
    <property type="entry name" value="DNA/RNA_pol_sf"/>
</dbReference>
<dbReference type="Proteomes" id="UP001151760">
    <property type="component" value="Unassembled WGS sequence"/>
</dbReference>
<evidence type="ECO:0000256" key="6">
    <source>
        <dbReference type="ARBA" id="ARBA00022918"/>
    </source>
</evidence>
<dbReference type="EMBL" id="BQNB010010399">
    <property type="protein sequence ID" value="GJS76762.1"/>
    <property type="molecule type" value="Genomic_DNA"/>
</dbReference>
<keyword evidence="3" id="KW-0540">Nuclease</keyword>
<reference evidence="11" key="2">
    <citation type="submission" date="2022-01" db="EMBL/GenBank/DDBJ databases">
        <authorList>
            <person name="Yamashiro T."/>
            <person name="Shiraishi A."/>
            <person name="Satake H."/>
            <person name="Nakayama K."/>
        </authorList>
    </citation>
    <scope>NUCLEOTIDE SEQUENCE</scope>
</reference>
<gene>
    <name evidence="11" type="ORF">Tco_0726643</name>
</gene>
<dbReference type="Pfam" id="PF17921">
    <property type="entry name" value="Integrase_H2C2"/>
    <property type="match status" value="1"/>
</dbReference>
<evidence type="ECO:0000256" key="4">
    <source>
        <dbReference type="ARBA" id="ARBA00022759"/>
    </source>
</evidence>
<keyword evidence="12" id="KW-1185">Reference proteome</keyword>
<feature type="domain" description="Reverse transcriptase RNase H-like" evidence="9">
    <location>
        <begin position="196"/>
        <end position="293"/>
    </location>
</feature>
<sequence>MALDILVSKLLSGSILISMFSTNRAEDDGNQDGAGGFDPLISTCLIDYAFHDCKENESIVTQSLHLIPFVSFFYSLCLIKSRIPTVFIDDILIYSMNKKEHEGHLTLILRLLKEEKLFAKFSKCEFWLLTMKFIGHVIDSEGIHVDPAKIESIKDWASPKTPIEIRQFLGLVGEAAFQLLKQKLCSALILALPEGSENFVVYCDASHKGLGAVLMQKEKVIAYASRQLKVHEENYTTHDIELGAVVFVLKMWRRYLYGTKYVVFTDHKSLQHILDQKELNMRQRRWLELLSDYDCEIRYYPGKANVRKEENYGAEDLCGIIKKLEPCADGMLCLRNRSWIPCFGDLRTLIMQESHKSKYLIHHGSDKMYQDLKNLYWWPNMKAEIATYVSKCMTCAKVKAECQKPSGLLVQPVIPVWKWENITMDFENDSMEKLIRQHLKEVVLRLGVPVSIIFDHNDRFTSQFWLSLQKDLAIPLDEIQIYDKLNFIEELVKITDREVKSLRQSRIPIVKVRWNCRRGPEFTWEREEQMQKKYPHLFSNSASVAEVAP</sequence>
<evidence type="ECO:0000259" key="9">
    <source>
        <dbReference type="Pfam" id="PF17917"/>
    </source>
</evidence>
<dbReference type="GO" id="GO:0003964">
    <property type="term" value="F:RNA-directed DNA polymerase activity"/>
    <property type="evidence" value="ECO:0007669"/>
    <property type="project" value="UniProtKB-KW"/>
</dbReference>
<dbReference type="InterPro" id="IPR043128">
    <property type="entry name" value="Rev_trsase/Diguanyl_cyclase"/>
</dbReference>
<keyword evidence="7" id="KW-0732">Signal</keyword>
<evidence type="ECO:0000313" key="11">
    <source>
        <dbReference type="EMBL" id="GJS76762.1"/>
    </source>
</evidence>
<dbReference type="InterPro" id="IPR000477">
    <property type="entry name" value="RT_dom"/>
</dbReference>
<keyword evidence="1" id="KW-0808">Transferase</keyword>
<dbReference type="Gene3D" id="3.10.20.370">
    <property type="match status" value="1"/>
</dbReference>
<evidence type="ECO:0000256" key="3">
    <source>
        <dbReference type="ARBA" id="ARBA00022722"/>
    </source>
</evidence>
<evidence type="ECO:0000259" key="8">
    <source>
        <dbReference type="Pfam" id="PF00078"/>
    </source>
</evidence>
<keyword evidence="2" id="KW-0548">Nucleotidyltransferase</keyword>
<dbReference type="Gene3D" id="1.10.340.70">
    <property type="match status" value="1"/>
</dbReference>
<dbReference type="InterPro" id="IPR041588">
    <property type="entry name" value="Integrase_H2C2"/>
</dbReference>
<evidence type="ECO:0000313" key="12">
    <source>
        <dbReference type="Proteomes" id="UP001151760"/>
    </source>
</evidence>
<evidence type="ECO:0000256" key="1">
    <source>
        <dbReference type="ARBA" id="ARBA00022679"/>
    </source>
</evidence>
<name>A0ABQ4YII4_9ASTR</name>
<keyword evidence="5" id="KW-0378">Hydrolase</keyword>
<accession>A0ABQ4YII4</accession>
<evidence type="ECO:0000259" key="10">
    <source>
        <dbReference type="Pfam" id="PF17921"/>
    </source>
</evidence>
<keyword evidence="4" id="KW-0255">Endonuclease</keyword>
<dbReference type="CDD" id="cd09274">
    <property type="entry name" value="RNase_HI_RT_Ty3"/>
    <property type="match status" value="1"/>
</dbReference>
<dbReference type="Gene3D" id="3.30.70.270">
    <property type="match status" value="1"/>
</dbReference>
<dbReference type="InterPro" id="IPR050951">
    <property type="entry name" value="Retrovirus_Pol_polyprotein"/>
</dbReference>
<evidence type="ECO:0000256" key="2">
    <source>
        <dbReference type="ARBA" id="ARBA00022695"/>
    </source>
</evidence>
<feature type="domain" description="Reverse transcriptase" evidence="8">
    <location>
        <begin position="83"/>
        <end position="138"/>
    </location>
</feature>
<dbReference type="SUPFAM" id="SSF56672">
    <property type="entry name" value="DNA/RNA polymerases"/>
    <property type="match status" value="1"/>
</dbReference>
<evidence type="ECO:0000256" key="7">
    <source>
        <dbReference type="SAM" id="SignalP"/>
    </source>
</evidence>
<organism evidence="11 12">
    <name type="scientific">Tanacetum coccineum</name>
    <dbReference type="NCBI Taxonomy" id="301880"/>
    <lineage>
        <taxon>Eukaryota</taxon>
        <taxon>Viridiplantae</taxon>
        <taxon>Streptophyta</taxon>
        <taxon>Embryophyta</taxon>
        <taxon>Tracheophyta</taxon>
        <taxon>Spermatophyta</taxon>
        <taxon>Magnoliopsida</taxon>
        <taxon>eudicotyledons</taxon>
        <taxon>Gunneridae</taxon>
        <taxon>Pentapetalae</taxon>
        <taxon>asterids</taxon>
        <taxon>campanulids</taxon>
        <taxon>Asterales</taxon>
        <taxon>Asteraceae</taxon>
        <taxon>Asteroideae</taxon>
        <taxon>Anthemideae</taxon>
        <taxon>Anthemidinae</taxon>
        <taxon>Tanacetum</taxon>
    </lineage>
</organism>
<feature type="chain" id="PRO_5045237493" evidence="7">
    <location>
        <begin position="26"/>
        <end position="549"/>
    </location>
</feature>
<dbReference type="InterPro" id="IPR041373">
    <property type="entry name" value="RT_RNaseH"/>
</dbReference>